<comment type="subcellular location">
    <subcellularLocation>
        <location evidence="1">Nucleus</location>
    </subcellularLocation>
</comment>
<feature type="coiled-coil region" evidence="3">
    <location>
        <begin position="173"/>
        <end position="214"/>
    </location>
</feature>
<dbReference type="InterPro" id="IPR046347">
    <property type="entry name" value="bZIP_sf"/>
</dbReference>
<dbReference type="InterPro" id="IPR004827">
    <property type="entry name" value="bZIP"/>
</dbReference>
<dbReference type="PANTHER" id="PTHR40621">
    <property type="entry name" value="TRANSCRIPTION FACTOR KAPC-RELATED"/>
    <property type="match status" value="1"/>
</dbReference>
<dbReference type="Proteomes" id="UP000092555">
    <property type="component" value="Unassembled WGS sequence"/>
</dbReference>
<dbReference type="AlphaFoldDB" id="A0A1A0HGW6"/>
<evidence type="ECO:0000259" key="5">
    <source>
        <dbReference type="PROSITE" id="PS00036"/>
    </source>
</evidence>
<reference evidence="6 7" key="1">
    <citation type="submission" date="2016-05" db="EMBL/GenBank/DDBJ databases">
        <title>Comparative genomics of biotechnologically important yeasts.</title>
        <authorList>
            <consortium name="DOE Joint Genome Institute"/>
            <person name="Riley R."/>
            <person name="Haridas S."/>
            <person name="Wolfe K.H."/>
            <person name="Lopes M.R."/>
            <person name="Hittinger C.T."/>
            <person name="Goker M."/>
            <person name="Salamov A."/>
            <person name="Wisecaver J."/>
            <person name="Long T.M."/>
            <person name="Aerts A.L."/>
            <person name="Barry K."/>
            <person name="Choi C."/>
            <person name="Clum A."/>
            <person name="Coughlan A.Y."/>
            <person name="Deshpande S."/>
            <person name="Douglass A.P."/>
            <person name="Hanson S.J."/>
            <person name="Klenk H.-P."/>
            <person name="LaButti K."/>
            <person name="Lapidus A."/>
            <person name="Lindquist E."/>
            <person name="Lipzen A."/>
            <person name="Meier-kolthoff J.P."/>
            <person name="Ohm R.A."/>
            <person name="Otillar R.P."/>
            <person name="Pangilinan J."/>
            <person name="Peng Y."/>
            <person name="Rokas A."/>
            <person name="Rosa C.A."/>
            <person name="Scheuner C."/>
            <person name="Sibirny A.A."/>
            <person name="Slot J.C."/>
            <person name="Stielow J.B."/>
            <person name="Sun H."/>
            <person name="Kurtzman C.P."/>
            <person name="Blackwell M."/>
            <person name="Grigoriev I.V."/>
            <person name="Jeffries T.W."/>
        </authorList>
    </citation>
    <scope>NUCLEOTIDE SEQUENCE [LARGE SCALE GENOMIC DNA]</scope>
    <source>
        <strain evidence="6 7">NRRL YB-4993</strain>
    </source>
</reference>
<organism evidence="6 7">
    <name type="scientific">Metschnikowia bicuspidata var. bicuspidata NRRL YB-4993</name>
    <dbReference type="NCBI Taxonomy" id="869754"/>
    <lineage>
        <taxon>Eukaryota</taxon>
        <taxon>Fungi</taxon>
        <taxon>Dikarya</taxon>
        <taxon>Ascomycota</taxon>
        <taxon>Saccharomycotina</taxon>
        <taxon>Pichiomycetes</taxon>
        <taxon>Metschnikowiaceae</taxon>
        <taxon>Metschnikowia</taxon>
    </lineage>
</organism>
<evidence type="ECO:0000313" key="7">
    <source>
        <dbReference type="Proteomes" id="UP000092555"/>
    </source>
</evidence>
<dbReference type="RefSeq" id="XP_018713716.1">
    <property type="nucleotide sequence ID" value="XM_018853716.1"/>
</dbReference>
<dbReference type="GeneID" id="30026692"/>
<dbReference type="Gene3D" id="1.20.5.170">
    <property type="match status" value="1"/>
</dbReference>
<feature type="compositionally biased region" description="Basic and acidic residues" evidence="4">
    <location>
        <begin position="56"/>
        <end position="69"/>
    </location>
</feature>
<evidence type="ECO:0000256" key="1">
    <source>
        <dbReference type="ARBA" id="ARBA00004123"/>
    </source>
</evidence>
<accession>A0A1A0HGW6</accession>
<dbReference type="EMBL" id="LXTC01000001">
    <property type="protein sequence ID" value="OBA23235.1"/>
    <property type="molecule type" value="Genomic_DNA"/>
</dbReference>
<dbReference type="PANTHER" id="PTHR40621:SF6">
    <property type="entry name" value="AP-1-LIKE TRANSCRIPTION FACTOR YAP1-RELATED"/>
    <property type="match status" value="1"/>
</dbReference>
<dbReference type="PROSITE" id="PS00036">
    <property type="entry name" value="BZIP_BASIC"/>
    <property type="match status" value="1"/>
</dbReference>
<feature type="region of interest" description="Disordered" evidence="4">
    <location>
        <begin position="27"/>
        <end position="162"/>
    </location>
</feature>
<sequence>MQKDNSTISHGYPWGEAAEGMPLFNSSAEYGHSVAPGNITQSTGPAAQSLMAYRNEPVESLREQSHEASPELSRTVTRLSPYESHPRKSGQGESSVPANGTSHPYIHGPSTAPPSSIPTQLGGEPQSQILMAVSPEPHQPGRQRRVAETKRAAQNRSAQKAFRERREKYVKGLEATAAQAAQLQKTVGQLREENAKLREQNFALESKLMALTAAGTGALP</sequence>
<proteinExistence type="predicted"/>
<keyword evidence="3" id="KW-0175">Coiled coil</keyword>
<dbReference type="GO" id="GO:0090575">
    <property type="term" value="C:RNA polymerase II transcription regulator complex"/>
    <property type="evidence" value="ECO:0007669"/>
    <property type="project" value="TreeGrafter"/>
</dbReference>
<dbReference type="InterPro" id="IPR050936">
    <property type="entry name" value="AP-1-like"/>
</dbReference>
<name>A0A1A0HGW6_9ASCO</name>
<dbReference type="STRING" id="869754.A0A1A0HGW6"/>
<dbReference type="GO" id="GO:0001228">
    <property type="term" value="F:DNA-binding transcription activator activity, RNA polymerase II-specific"/>
    <property type="evidence" value="ECO:0007669"/>
    <property type="project" value="TreeGrafter"/>
</dbReference>
<feature type="compositionally biased region" description="Polar residues" evidence="4">
    <location>
        <begin position="117"/>
        <end position="129"/>
    </location>
</feature>
<dbReference type="OrthoDB" id="2593073at2759"/>
<dbReference type="SMART" id="SM00338">
    <property type="entry name" value="BRLZ"/>
    <property type="match status" value="1"/>
</dbReference>
<evidence type="ECO:0000256" key="3">
    <source>
        <dbReference type="SAM" id="Coils"/>
    </source>
</evidence>
<dbReference type="Pfam" id="PF00170">
    <property type="entry name" value="bZIP_1"/>
    <property type="match status" value="1"/>
</dbReference>
<keyword evidence="2" id="KW-0539">Nucleus</keyword>
<comment type="caution">
    <text evidence="6">The sequence shown here is derived from an EMBL/GenBank/DDBJ whole genome shotgun (WGS) entry which is preliminary data.</text>
</comment>
<dbReference type="SUPFAM" id="SSF57959">
    <property type="entry name" value="Leucine zipper domain"/>
    <property type="match status" value="1"/>
</dbReference>
<evidence type="ECO:0000313" key="6">
    <source>
        <dbReference type="EMBL" id="OBA23235.1"/>
    </source>
</evidence>
<evidence type="ECO:0000256" key="4">
    <source>
        <dbReference type="SAM" id="MobiDB-lite"/>
    </source>
</evidence>
<dbReference type="GO" id="GO:0000976">
    <property type="term" value="F:transcription cis-regulatory region binding"/>
    <property type="evidence" value="ECO:0007669"/>
    <property type="project" value="InterPro"/>
</dbReference>
<evidence type="ECO:0000256" key="2">
    <source>
        <dbReference type="ARBA" id="ARBA00023242"/>
    </source>
</evidence>
<gene>
    <name evidence="6" type="ORF">METBIDRAFT_102264</name>
</gene>
<keyword evidence="7" id="KW-1185">Reference proteome</keyword>
<dbReference type="CDD" id="cd14688">
    <property type="entry name" value="bZIP_YAP"/>
    <property type="match status" value="1"/>
</dbReference>
<protein>
    <recommendedName>
        <fullName evidence="5">BZIP domain-containing protein</fullName>
    </recommendedName>
</protein>
<feature type="compositionally biased region" description="Polar residues" evidence="4">
    <location>
        <begin position="91"/>
        <end position="102"/>
    </location>
</feature>
<feature type="domain" description="BZIP" evidence="5">
    <location>
        <begin position="150"/>
        <end position="165"/>
    </location>
</feature>